<feature type="chain" id="PRO_5045249804" description="LysM domain-containing protein" evidence="2">
    <location>
        <begin position="33"/>
        <end position="347"/>
    </location>
</feature>
<feature type="compositionally biased region" description="Low complexity" evidence="1">
    <location>
        <begin position="324"/>
        <end position="347"/>
    </location>
</feature>
<accession>A0ABT4Q799</accession>
<comment type="caution">
    <text evidence="3">The sequence shown here is derived from an EMBL/GenBank/DDBJ whole genome shotgun (WGS) entry which is preliminary data.</text>
</comment>
<evidence type="ECO:0000313" key="3">
    <source>
        <dbReference type="EMBL" id="MCZ8512739.1"/>
    </source>
</evidence>
<evidence type="ECO:0000313" key="4">
    <source>
        <dbReference type="Proteomes" id="UP001527882"/>
    </source>
</evidence>
<sequence>MKPIGKKLMTGTIAAAFLIGGAGALHITQANAATGTLTADSTTKAANDQGKRGHENNLLKQAATILGVDEATIKDQLKQGKTLAQIAQDKGVTEDVLLQKLTDAENQKIDAAVTAGNITQAEADKRKSGLADKLKKVVENTGFGKEKGEHRGFGREGKLAKQTATILGVDEATIKDQLKQGKTLAQIAQDKGVTEDVLLQKLTDAENQAIDSAVTAGKITQTQADKMKSGLADRLKKEVENTVKHEGHEKGRHEAFADPAALAKALGITKQELMTALQSGQSVAELAQSKGISEDQLITTIKDGMTDKIKKFVEKKHQPKASETSNAADSAATPAAPAATASPAAQS</sequence>
<evidence type="ECO:0000256" key="1">
    <source>
        <dbReference type="SAM" id="MobiDB-lite"/>
    </source>
</evidence>
<feature type="region of interest" description="Disordered" evidence="1">
    <location>
        <begin position="312"/>
        <end position="347"/>
    </location>
</feature>
<dbReference type="RefSeq" id="WP_269881187.1">
    <property type="nucleotide sequence ID" value="NZ_JAQAGZ010000005.1"/>
</dbReference>
<evidence type="ECO:0000256" key="2">
    <source>
        <dbReference type="SAM" id="SignalP"/>
    </source>
</evidence>
<reference evidence="3 4" key="1">
    <citation type="submission" date="2022-12" db="EMBL/GenBank/DDBJ databases">
        <title>Draft genome sequence of Paenibacillus sp. dW9.</title>
        <authorList>
            <person name="Choi E.-W."/>
            <person name="Kim D.-U."/>
        </authorList>
    </citation>
    <scope>NUCLEOTIDE SEQUENCE [LARGE SCALE GENOMIC DNA]</scope>
    <source>
        <strain evidence="4">dW9</strain>
    </source>
</reference>
<proteinExistence type="predicted"/>
<keyword evidence="2" id="KW-0732">Signal</keyword>
<name>A0ABT4Q799_9BACL</name>
<dbReference type="EMBL" id="JAQAGZ010000005">
    <property type="protein sequence ID" value="MCZ8512739.1"/>
    <property type="molecule type" value="Genomic_DNA"/>
</dbReference>
<organism evidence="3 4">
    <name type="scientific">Paenibacillus gyeongsangnamensis</name>
    <dbReference type="NCBI Taxonomy" id="3388067"/>
    <lineage>
        <taxon>Bacteria</taxon>
        <taxon>Bacillati</taxon>
        <taxon>Bacillota</taxon>
        <taxon>Bacilli</taxon>
        <taxon>Bacillales</taxon>
        <taxon>Paenibacillaceae</taxon>
        <taxon>Paenibacillus</taxon>
    </lineage>
</organism>
<keyword evidence="4" id="KW-1185">Reference proteome</keyword>
<feature type="signal peptide" evidence="2">
    <location>
        <begin position="1"/>
        <end position="32"/>
    </location>
</feature>
<evidence type="ECO:0008006" key="5">
    <source>
        <dbReference type="Google" id="ProtNLM"/>
    </source>
</evidence>
<gene>
    <name evidence="3" type="ORF">O9H85_09990</name>
</gene>
<dbReference type="Proteomes" id="UP001527882">
    <property type="component" value="Unassembled WGS sequence"/>
</dbReference>
<protein>
    <recommendedName>
        <fullName evidence="5">LysM domain-containing protein</fullName>
    </recommendedName>
</protein>